<dbReference type="InterPro" id="IPR046824">
    <property type="entry name" value="Mss51-like_C"/>
</dbReference>
<accession>A0AAD7NKY8</accession>
<dbReference type="PANTHER" id="PTHR28069:SF2">
    <property type="entry name" value="GH20023P"/>
    <property type="match status" value="1"/>
</dbReference>
<evidence type="ECO:0000256" key="4">
    <source>
        <dbReference type="PROSITE-ProRule" id="PRU00134"/>
    </source>
</evidence>
<feature type="domain" description="MYND-type" evidence="5">
    <location>
        <begin position="13"/>
        <end position="52"/>
    </location>
</feature>
<keyword evidence="7" id="KW-1185">Reference proteome</keyword>
<dbReference type="SUPFAM" id="SSF144232">
    <property type="entry name" value="HIT/MYND zinc finger-like"/>
    <property type="match status" value="1"/>
</dbReference>
<dbReference type="PROSITE" id="PS01360">
    <property type="entry name" value="ZF_MYND_1"/>
    <property type="match status" value="1"/>
</dbReference>
<dbReference type="Pfam" id="PF20179">
    <property type="entry name" value="MSS51_C"/>
    <property type="match status" value="1"/>
</dbReference>
<gene>
    <name evidence="6" type="ORF">B0H16DRAFT_428249</name>
</gene>
<evidence type="ECO:0000256" key="2">
    <source>
        <dbReference type="ARBA" id="ARBA00022771"/>
    </source>
</evidence>
<organism evidence="6 7">
    <name type="scientific">Mycena metata</name>
    <dbReference type="NCBI Taxonomy" id="1033252"/>
    <lineage>
        <taxon>Eukaryota</taxon>
        <taxon>Fungi</taxon>
        <taxon>Dikarya</taxon>
        <taxon>Basidiomycota</taxon>
        <taxon>Agaricomycotina</taxon>
        <taxon>Agaricomycetes</taxon>
        <taxon>Agaricomycetidae</taxon>
        <taxon>Agaricales</taxon>
        <taxon>Marasmiineae</taxon>
        <taxon>Mycenaceae</taxon>
        <taxon>Mycena</taxon>
    </lineage>
</organism>
<dbReference type="EMBL" id="JARKIB010000027">
    <property type="protein sequence ID" value="KAJ7764756.1"/>
    <property type="molecule type" value="Genomic_DNA"/>
</dbReference>
<evidence type="ECO:0000256" key="1">
    <source>
        <dbReference type="ARBA" id="ARBA00022723"/>
    </source>
</evidence>
<dbReference type="AlphaFoldDB" id="A0AAD7NKY8"/>
<protein>
    <recommendedName>
        <fullName evidence="5">MYND-type domain-containing protein</fullName>
    </recommendedName>
</protein>
<dbReference type="PROSITE" id="PS50865">
    <property type="entry name" value="ZF_MYND_2"/>
    <property type="match status" value="1"/>
</dbReference>
<evidence type="ECO:0000256" key="3">
    <source>
        <dbReference type="ARBA" id="ARBA00022833"/>
    </source>
</evidence>
<dbReference type="PANTHER" id="PTHR28069">
    <property type="entry name" value="GH20023P"/>
    <property type="match status" value="1"/>
</dbReference>
<dbReference type="Gene3D" id="6.10.140.2220">
    <property type="match status" value="1"/>
</dbReference>
<dbReference type="InterPro" id="IPR002893">
    <property type="entry name" value="Znf_MYND"/>
</dbReference>
<sequence>MHSTRTQGAQLACTRCLRRPDRKLNQCSKCRRVAYCDKDCQTRDWAGHKEICKRLQKVNAYDAQNGHTLSDPRQRLNYYVEEEKTRGEIYIGGTADTYGSFPGIVTTGIKCQVCFRTPFHDDTHKFSPCGKCQLAWWCSPQCGKVFSADAHTAKHCTDLCIQSAAQDVEADPLRRGRPILLRTKNTQTIYTAPSTLKGWTNYYQTVFPNFSTDAHSIARQFQSGHRDATDAVKLLAQNSTSMVLTLLYALEQSIPDLSTRSKLCIHIVAAAHKEERAEGMMEELLHYLPALQSLVVIYIGPQLHTADKSRNIACSGCMQRGRRRVAIMSPTTYHAFAQSSQYRANPPDVVAGFNTGMGEVDVPGWRESIPIILDMNVPAVFTSYTEYECLNDTALLLKELDASFIKTAEVNPWRGVIPLVAERFEVYRLDHYVNNYYFIVQGRRR</sequence>
<evidence type="ECO:0000313" key="6">
    <source>
        <dbReference type="EMBL" id="KAJ7764756.1"/>
    </source>
</evidence>
<reference evidence="6" key="1">
    <citation type="submission" date="2023-03" db="EMBL/GenBank/DDBJ databases">
        <title>Massive genome expansion in bonnet fungi (Mycena s.s.) driven by repeated elements and novel gene families across ecological guilds.</title>
        <authorList>
            <consortium name="Lawrence Berkeley National Laboratory"/>
            <person name="Harder C.B."/>
            <person name="Miyauchi S."/>
            <person name="Viragh M."/>
            <person name="Kuo A."/>
            <person name="Thoen E."/>
            <person name="Andreopoulos B."/>
            <person name="Lu D."/>
            <person name="Skrede I."/>
            <person name="Drula E."/>
            <person name="Henrissat B."/>
            <person name="Morin E."/>
            <person name="Kohler A."/>
            <person name="Barry K."/>
            <person name="LaButti K."/>
            <person name="Morin E."/>
            <person name="Salamov A."/>
            <person name="Lipzen A."/>
            <person name="Mereny Z."/>
            <person name="Hegedus B."/>
            <person name="Baldrian P."/>
            <person name="Stursova M."/>
            <person name="Weitz H."/>
            <person name="Taylor A."/>
            <person name="Grigoriev I.V."/>
            <person name="Nagy L.G."/>
            <person name="Martin F."/>
            <person name="Kauserud H."/>
        </authorList>
    </citation>
    <scope>NUCLEOTIDE SEQUENCE</scope>
    <source>
        <strain evidence="6">CBHHK182m</strain>
    </source>
</reference>
<proteinExistence type="predicted"/>
<name>A0AAD7NKY8_9AGAR</name>
<evidence type="ECO:0000259" key="5">
    <source>
        <dbReference type="PROSITE" id="PS50865"/>
    </source>
</evidence>
<dbReference type="GO" id="GO:0008270">
    <property type="term" value="F:zinc ion binding"/>
    <property type="evidence" value="ECO:0007669"/>
    <property type="project" value="UniProtKB-KW"/>
</dbReference>
<dbReference type="Pfam" id="PF01753">
    <property type="entry name" value="zf-MYND"/>
    <property type="match status" value="1"/>
</dbReference>
<keyword evidence="2 4" id="KW-0863">Zinc-finger</keyword>
<keyword evidence="3" id="KW-0862">Zinc</keyword>
<dbReference type="Proteomes" id="UP001215598">
    <property type="component" value="Unassembled WGS sequence"/>
</dbReference>
<evidence type="ECO:0000313" key="7">
    <source>
        <dbReference type="Proteomes" id="UP001215598"/>
    </source>
</evidence>
<comment type="caution">
    <text evidence="6">The sequence shown here is derived from an EMBL/GenBank/DDBJ whole genome shotgun (WGS) entry which is preliminary data.</text>
</comment>
<keyword evidence="1" id="KW-0479">Metal-binding</keyword>